<feature type="signal peptide" evidence="2">
    <location>
        <begin position="1"/>
        <end position="25"/>
    </location>
</feature>
<dbReference type="KEGG" id="sphk:SKP52_14515"/>
<evidence type="ECO:0000313" key="3">
    <source>
        <dbReference type="EMBL" id="AJA09787.1"/>
    </source>
</evidence>
<dbReference type="OrthoDB" id="7507714at2"/>
<keyword evidence="2" id="KW-0732">Signal</keyword>
<organism evidence="3 4">
    <name type="scientific">Sphingopyxis fribergensis</name>
    <dbReference type="NCBI Taxonomy" id="1515612"/>
    <lineage>
        <taxon>Bacteria</taxon>
        <taxon>Pseudomonadati</taxon>
        <taxon>Pseudomonadota</taxon>
        <taxon>Alphaproteobacteria</taxon>
        <taxon>Sphingomonadales</taxon>
        <taxon>Sphingomonadaceae</taxon>
        <taxon>Sphingopyxis</taxon>
    </lineage>
</organism>
<name>A0A0A7PPF3_9SPHN</name>
<dbReference type="Proteomes" id="UP000030907">
    <property type="component" value="Chromosome"/>
</dbReference>
<reference evidence="3 4" key="1">
    <citation type="journal article" date="2015" name="Int. J. Syst. Evol. Microbiol.">
        <title>Description of Sphingopyxis fribergensis sp. nov. - a soil bacterium with the ability to degrade styrene and phenylacetic acid.</title>
        <authorList>
            <person name="Oelschlagel M."/>
            <person name="Ruckert C."/>
            <person name="Kalinowski J."/>
            <person name="Schmidt G."/>
            <person name="Schlomann M."/>
            <person name="Tischler D."/>
        </authorList>
    </citation>
    <scope>NUCLEOTIDE SEQUENCE [LARGE SCALE GENOMIC DNA]</scope>
    <source>
        <strain evidence="3 4">Kp5.2</strain>
    </source>
</reference>
<feature type="region of interest" description="Disordered" evidence="1">
    <location>
        <begin position="193"/>
        <end position="223"/>
    </location>
</feature>
<feature type="compositionally biased region" description="Basic and acidic residues" evidence="1">
    <location>
        <begin position="196"/>
        <end position="220"/>
    </location>
</feature>
<evidence type="ECO:0000256" key="1">
    <source>
        <dbReference type="SAM" id="MobiDB-lite"/>
    </source>
</evidence>
<dbReference type="EMBL" id="CP009122">
    <property type="protein sequence ID" value="AJA09787.1"/>
    <property type="molecule type" value="Genomic_DNA"/>
</dbReference>
<evidence type="ECO:0000313" key="4">
    <source>
        <dbReference type="Proteomes" id="UP000030907"/>
    </source>
</evidence>
<dbReference type="HOGENOM" id="CLU_785043_0_0_5"/>
<sequence>MRTKLRYRSGWSAIFLVLLSSSAVAAAWQGAPSEGDKAFVPAPVAEPALPSLPERPVLDIRSYPKCREDYKKIDAPFDKAAAINRCTIAIDTYYTQKMLPYREAMIVYQNALSSLYTAKVGGNMRYSPATQDRFYQSVMAEHAASDPEGANLAAYRGLEAQYQTDRAYLADRFCFNTGCNGYPVPSSGVKVATPEAAEKPFKKKGDETKRASNDAPDPKCKRARKRGGALGGLIGGVAGSAVGLKGVGTLVSGLVGAVLVAEIACQLDEKEQKVAAEATVAVTEKEEVGATANWTSPTREGVAGSSTITALNTEPNGSKCLSITDIAIVEGEETRVSKRMCRAKPGEPYSIMA</sequence>
<dbReference type="RefSeq" id="WP_148309137.1">
    <property type="nucleotide sequence ID" value="NZ_CP009122.1"/>
</dbReference>
<keyword evidence="4" id="KW-1185">Reference proteome</keyword>
<gene>
    <name evidence="3" type="ORF">SKP52_14515</name>
</gene>
<dbReference type="AlphaFoldDB" id="A0A0A7PPF3"/>
<protein>
    <submittedName>
        <fullName evidence="3">Putative secreted protein</fullName>
    </submittedName>
</protein>
<accession>A0A0A7PPF3</accession>
<dbReference type="STRING" id="1515612.SKP52_14515"/>
<evidence type="ECO:0000256" key="2">
    <source>
        <dbReference type="SAM" id="SignalP"/>
    </source>
</evidence>
<feature type="chain" id="PRO_5002032373" evidence="2">
    <location>
        <begin position="26"/>
        <end position="353"/>
    </location>
</feature>
<proteinExistence type="predicted"/>